<evidence type="ECO:0000256" key="7">
    <source>
        <dbReference type="ARBA" id="ARBA00048277"/>
    </source>
</evidence>
<feature type="domain" description="AMP-dependent synthetase/ligase" evidence="8">
    <location>
        <begin position="61"/>
        <end position="441"/>
    </location>
</feature>
<gene>
    <name evidence="10" type="ORF">PV327_009130</name>
</gene>
<dbReference type="Pfam" id="PF13193">
    <property type="entry name" value="AMP-binding_C"/>
    <property type="match status" value="1"/>
</dbReference>
<dbReference type="InterPro" id="IPR020845">
    <property type="entry name" value="AMP-binding_CS"/>
</dbReference>
<comment type="function">
    <text evidence="3">Acyl-CoA synthases catalyze the initial reaction in fatty acid metabolism, by forming a thioester with CoA. Has some preference toward medium-chain substrates. Plays a role in adipocyte differentiation.</text>
</comment>
<evidence type="ECO:0000259" key="9">
    <source>
        <dbReference type="Pfam" id="PF13193"/>
    </source>
</evidence>
<dbReference type="Proteomes" id="UP001168972">
    <property type="component" value="Unassembled WGS sequence"/>
</dbReference>
<evidence type="ECO:0000313" key="10">
    <source>
        <dbReference type="EMBL" id="KAK0175378.1"/>
    </source>
</evidence>
<reference evidence="10" key="2">
    <citation type="submission" date="2023-03" db="EMBL/GenBank/DDBJ databases">
        <authorList>
            <person name="Inwood S.N."/>
            <person name="Skelly J.G."/>
            <person name="Guhlin J."/>
            <person name="Harrop T.W.R."/>
            <person name="Goldson S.G."/>
            <person name="Dearden P.K."/>
        </authorList>
    </citation>
    <scope>NUCLEOTIDE SEQUENCE</scope>
    <source>
        <strain evidence="10">Lincoln</strain>
        <tissue evidence="10">Whole body</tissue>
    </source>
</reference>
<dbReference type="FunFam" id="3.30.300.30:FF:000008">
    <property type="entry name" value="2,3-dihydroxybenzoate-AMP ligase"/>
    <property type="match status" value="1"/>
</dbReference>
<keyword evidence="2" id="KW-0436">Ligase</keyword>
<evidence type="ECO:0000256" key="1">
    <source>
        <dbReference type="ARBA" id="ARBA00006432"/>
    </source>
</evidence>
<evidence type="ECO:0000259" key="8">
    <source>
        <dbReference type="Pfam" id="PF00501"/>
    </source>
</evidence>
<dbReference type="InterPro" id="IPR000873">
    <property type="entry name" value="AMP-dep_synth/lig_dom"/>
</dbReference>
<dbReference type="Pfam" id="PF00501">
    <property type="entry name" value="AMP-binding"/>
    <property type="match status" value="1"/>
</dbReference>
<dbReference type="InterPro" id="IPR042099">
    <property type="entry name" value="ANL_N_sf"/>
</dbReference>
<accession>A0AA39FTJ2</accession>
<evidence type="ECO:0000256" key="4">
    <source>
        <dbReference type="ARBA" id="ARBA00039009"/>
    </source>
</evidence>
<feature type="domain" description="AMP-binding enzyme C-terminal" evidence="9">
    <location>
        <begin position="492"/>
        <end position="567"/>
    </location>
</feature>
<proteinExistence type="inferred from homology"/>
<dbReference type="PANTHER" id="PTHR43201">
    <property type="entry name" value="ACYL-COA SYNTHETASE"/>
    <property type="match status" value="1"/>
</dbReference>
<organism evidence="10 11">
    <name type="scientific">Microctonus hyperodae</name>
    <name type="common">Parasitoid wasp</name>
    <dbReference type="NCBI Taxonomy" id="165561"/>
    <lineage>
        <taxon>Eukaryota</taxon>
        <taxon>Metazoa</taxon>
        <taxon>Ecdysozoa</taxon>
        <taxon>Arthropoda</taxon>
        <taxon>Hexapoda</taxon>
        <taxon>Insecta</taxon>
        <taxon>Pterygota</taxon>
        <taxon>Neoptera</taxon>
        <taxon>Endopterygota</taxon>
        <taxon>Hymenoptera</taxon>
        <taxon>Apocrita</taxon>
        <taxon>Ichneumonoidea</taxon>
        <taxon>Braconidae</taxon>
        <taxon>Euphorinae</taxon>
        <taxon>Microctonus</taxon>
    </lineage>
</organism>
<evidence type="ECO:0000256" key="2">
    <source>
        <dbReference type="ARBA" id="ARBA00022598"/>
    </source>
</evidence>
<keyword evidence="11" id="KW-1185">Reference proteome</keyword>
<comment type="catalytic activity">
    <reaction evidence="7">
        <text>a medium-chain fatty acid + ATP + CoA = a medium-chain fatty acyl-CoA + AMP + diphosphate</text>
        <dbReference type="Rhea" id="RHEA:48340"/>
        <dbReference type="ChEBI" id="CHEBI:30616"/>
        <dbReference type="ChEBI" id="CHEBI:33019"/>
        <dbReference type="ChEBI" id="CHEBI:57287"/>
        <dbReference type="ChEBI" id="CHEBI:59558"/>
        <dbReference type="ChEBI" id="CHEBI:90546"/>
        <dbReference type="ChEBI" id="CHEBI:456215"/>
        <dbReference type="EC" id="6.2.1.2"/>
    </reaction>
</comment>
<reference evidence="10" key="1">
    <citation type="journal article" date="2023" name="bioRxiv">
        <title>Scaffold-level genome assemblies of two parasitoid biocontrol wasps reveal the parthenogenesis mechanism and an associated novel virus.</title>
        <authorList>
            <person name="Inwood S."/>
            <person name="Skelly J."/>
            <person name="Guhlin J."/>
            <person name="Harrop T."/>
            <person name="Goldson S."/>
            <person name="Dearden P."/>
        </authorList>
    </citation>
    <scope>NUCLEOTIDE SEQUENCE</scope>
    <source>
        <strain evidence="10">Lincoln</strain>
        <tissue evidence="10">Whole body</tissue>
    </source>
</reference>
<evidence type="ECO:0000256" key="3">
    <source>
        <dbReference type="ARBA" id="ARBA00037247"/>
    </source>
</evidence>
<dbReference type="EMBL" id="JAQQBR010000005">
    <property type="protein sequence ID" value="KAK0175378.1"/>
    <property type="molecule type" value="Genomic_DNA"/>
</dbReference>
<dbReference type="InterPro" id="IPR025110">
    <property type="entry name" value="AMP-bd_C"/>
</dbReference>
<comment type="catalytic activity">
    <reaction evidence="6">
        <text>octanoate + ATP + CoA = octanoyl-CoA + AMP + diphosphate</text>
        <dbReference type="Rhea" id="RHEA:33631"/>
        <dbReference type="ChEBI" id="CHEBI:25646"/>
        <dbReference type="ChEBI" id="CHEBI:30616"/>
        <dbReference type="ChEBI" id="CHEBI:33019"/>
        <dbReference type="ChEBI" id="CHEBI:57287"/>
        <dbReference type="ChEBI" id="CHEBI:57386"/>
        <dbReference type="ChEBI" id="CHEBI:456215"/>
    </reaction>
</comment>
<name>A0AA39FTJ2_MICHY</name>
<dbReference type="SUPFAM" id="SSF56801">
    <property type="entry name" value="Acetyl-CoA synthetase-like"/>
    <property type="match status" value="1"/>
</dbReference>
<dbReference type="GO" id="GO:0031956">
    <property type="term" value="F:medium-chain fatty acid-CoA ligase activity"/>
    <property type="evidence" value="ECO:0007669"/>
    <property type="project" value="UniProtKB-EC"/>
</dbReference>
<dbReference type="Gene3D" id="3.30.300.30">
    <property type="match status" value="1"/>
</dbReference>
<sequence length="588" mass="66333">MFSFVKHQITRQIFRMSQLKSSEKYLHKRCRATAVINPELSYRFYPGQLPIVDMTIGQLVDTAVEQWPNRECLVSTHQNIRMTYLEVVNRADKLAAGLKKLGLKRGDRVGVWGPNDFEWLLAFIAITRAGLIMVGINPAYQQNELNYCLEKVATSAIIAPTKFRRQEYGIMSLNAMEKCPSLKHIILWSDDHIKGAHRLKDVESLASRVEVEAIAASQNEISPNDGCNIQFTSGTTGYPKAPLLSHKSFVNNGRQTGYRCGLPNDHHKVCMNVPLFHAFGMIHGFVAGFHSGSTLVLESPVFNPKNSIDAIAREKCTVAYGTPTMWVNMIDIQERLQAPIESIRLGTTGGAYVTPMLMKKIRKVMNIDRISIVYGLTESTAMIFQTIPGVNQELNDTTVGRLHDHVEAMASEVVDENEQPVPFGTPGELWARGYCTMIGYWNDPENTLKTINKDGWLKTGDKFVLHANGYGEVVGRLKDMIIRGGENIFPKELESFFETHPDVLEAHVFGVHDDVYGEEICACIRLRENKKITAEEMCNYAKGKIAHYKLPRYIQFVNEFPKTTSGKIQKFMLRQQMESQGIVPIQKN</sequence>
<comment type="caution">
    <text evidence="10">The sequence shown here is derived from an EMBL/GenBank/DDBJ whole genome shotgun (WGS) entry which is preliminary data.</text>
</comment>
<dbReference type="GO" id="GO:0006631">
    <property type="term" value="P:fatty acid metabolic process"/>
    <property type="evidence" value="ECO:0007669"/>
    <property type="project" value="TreeGrafter"/>
</dbReference>
<evidence type="ECO:0000256" key="5">
    <source>
        <dbReference type="ARBA" id="ARBA00039638"/>
    </source>
</evidence>
<dbReference type="EC" id="6.2.1.2" evidence="4"/>
<dbReference type="PANTHER" id="PTHR43201:SF5">
    <property type="entry name" value="MEDIUM-CHAIN ACYL-COA LIGASE ACSF2, MITOCHONDRIAL"/>
    <property type="match status" value="1"/>
</dbReference>
<comment type="similarity">
    <text evidence="1">Belongs to the ATP-dependent AMP-binding enzyme family.</text>
</comment>
<dbReference type="PROSITE" id="PS00455">
    <property type="entry name" value="AMP_BINDING"/>
    <property type="match status" value="1"/>
</dbReference>
<evidence type="ECO:0000313" key="11">
    <source>
        <dbReference type="Proteomes" id="UP001168972"/>
    </source>
</evidence>
<protein>
    <recommendedName>
        <fullName evidence="5">Medium-chain acyl-CoA ligase ACSF2, mitochondrial</fullName>
        <ecNumber evidence="4">6.2.1.2</ecNumber>
    </recommendedName>
</protein>
<evidence type="ECO:0000256" key="6">
    <source>
        <dbReference type="ARBA" id="ARBA00047319"/>
    </source>
</evidence>
<dbReference type="Gene3D" id="3.40.50.12780">
    <property type="entry name" value="N-terminal domain of ligase-like"/>
    <property type="match status" value="1"/>
</dbReference>
<dbReference type="AlphaFoldDB" id="A0AA39FTJ2"/>
<dbReference type="InterPro" id="IPR045851">
    <property type="entry name" value="AMP-bd_C_sf"/>
</dbReference>